<evidence type="ECO:0000313" key="4">
    <source>
        <dbReference type="EMBL" id="GDY33237.1"/>
    </source>
</evidence>
<reference evidence="5" key="1">
    <citation type="submission" date="2019-04" db="EMBL/GenBank/DDBJ databases">
        <title>Draft genome sequence of Pseudonocardiaceae bacterium SL3-2-4.</title>
        <authorList>
            <person name="Ningsih F."/>
            <person name="Yokota A."/>
            <person name="Sakai Y."/>
            <person name="Nanatani K."/>
            <person name="Yabe S."/>
            <person name="Oetari A."/>
            <person name="Sjamsuridzal W."/>
        </authorList>
    </citation>
    <scope>NUCLEOTIDE SEQUENCE [LARGE SCALE GENOMIC DNA]</scope>
    <source>
        <strain evidence="5">SL3-2-4</strain>
    </source>
</reference>
<keyword evidence="3" id="KW-0732">Signal</keyword>
<feature type="chain" id="PRO_5020327560" description="Gram-positive cocci surface proteins LPxTG domain-containing protein" evidence="3">
    <location>
        <begin position="33"/>
        <end position="95"/>
    </location>
</feature>
<organism evidence="4 5">
    <name type="scientific">Gandjariella thermophila</name>
    <dbReference type="NCBI Taxonomy" id="1931992"/>
    <lineage>
        <taxon>Bacteria</taxon>
        <taxon>Bacillati</taxon>
        <taxon>Actinomycetota</taxon>
        <taxon>Actinomycetes</taxon>
        <taxon>Pseudonocardiales</taxon>
        <taxon>Pseudonocardiaceae</taxon>
        <taxon>Gandjariella</taxon>
    </lineage>
</organism>
<sequence>MKRPRRRSWRRAVAAGACALAFGLAGAPNAAAAEVNATPVAPTTAAPEGSRPDVAQSDTPVRSTAVGVSALVLGIGGFAFGIARRARASARADDR</sequence>
<dbReference type="PROSITE" id="PS51318">
    <property type="entry name" value="TAT"/>
    <property type="match status" value="1"/>
</dbReference>
<proteinExistence type="predicted"/>
<evidence type="ECO:0000256" key="3">
    <source>
        <dbReference type="SAM" id="SignalP"/>
    </source>
</evidence>
<accession>A0A4D4JH67</accession>
<keyword evidence="2" id="KW-1133">Transmembrane helix</keyword>
<protein>
    <recommendedName>
        <fullName evidence="6">Gram-positive cocci surface proteins LPxTG domain-containing protein</fullName>
    </recommendedName>
</protein>
<name>A0A4D4JH67_9PSEU</name>
<gene>
    <name evidence="4" type="ORF">GTS_48700</name>
</gene>
<dbReference type="InterPro" id="IPR006311">
    <property type="entry name" value="TAT_signal"/>
</dbReference>
<evidence type="ECO:0008006" key="6">
    <source>
        <dbReference type="Google" id="ProtNLM"/>
    </source>
</evidence>
<keyword evidence="5" id="KW-1185">Reference proteome</keyword>
<evidence type="ECO:0000256" key="1">
    <source>
        <dbReference type="SAM" id="MobiDB-lite"/>
    </source>
</evidence>
<keyword evidence="2" id="KW-0472">Membrane</keyword>
<feature type="region of interest" description="Disordered" evidence="1">
    <location>
        <begin position="41"/>
        <end position="60"/>
    </location>
</feature>
<dbReference type="Proteomes" id="UP000298860">
    <property type="component" value="Unassembled WGS sequence"/>
</dbReference>
<feature type="signal peptide" evidence="3">
    <location>
        <begin position="1"/>
        <end position="32"/>
    </location>
</feature>
<dbReference type="AlphaFoldDB" id="A0A4D4JH67"/>
<evidence type="ECO:0000313" key="5">
    <source>
        <dbReference type="Proteomes" id="UP000298860"/>
    </source>
</evidence>
<dbReference type="EMBL" id="BJFL01000037">
    <property type="protein sequence ID" value="GDY33237.1"/>
    <property type="molecule type" value="Genomic_DNA"/>
</dbReference>
<evidence type="ECO:0000256" key="2">
    <source>
        <dbReference type="SAM" id="Phobius"/>
    </source>
</evidence>
<comment type="caution">
    <text evidence="4">The sequence shown here is derived from an EMBL/GenBank/DDBJ whole genome shotgun (WGS) entry which is preliminary data.</text>
</comment>
<feature type="transmembrane region" description="Helical" evidence="2">
    <location>
        <begin position="61"/>
        <end position="83"/>
    </location>
</feature>
<keyword evidence="2" id="KW-0812">Transmembrane</keyword>
<dbReference type="RefSeq" id="WP_137816202.1">
    <property type="nucleotide sequence ID" value="NZ_BJFL01000037.1"/>
</dbReference>